<dbReference type="InterPro" id="IPR013538">
    <property type="entry name" value="ASHA1/2-like_C"/>
</dbReference>
<reference evidence="3 4" key="1">
    <citation type="submission" date="2021-12" db="EMBL/GenBank/DDBJ databases">
        <title>Discovery of the Pendulisporaceae a myxobacterial family with distinct sporulation behavior and unique specialized metabolism.</title>
        <authorList>
            <person name="Garcia R."/>
            <person name="Popoff A."/>
            <person name="Bader C.D."/>
            <person name="Loehr J."/>
            <person name="Walesch S."/>
            <person name="Walt C."/>
            <person name="Boldt J."/>
            <person name="Bunk B."/>
            <person name="Haeckl F.J.F.P.J."/>
            <person name="Gunesch A.P."/>
            <person name="Birkelbach J."/>
            <person name="Nuebel U."/>
            <person name="Pietschmann T."/>
            <person name="Bach T."/>
            <person name="Mueller R."/>
        </authorList>
    </citation>
    <scope>NUCLEOTIDE SEQUENCE [LARGE SCALE GENOMIC DNA]</scope>
    <source>
        <strain evidence="3 4">MSr12523</strain>
    </source>
</reference>
<name>A0ABZ2K8Y5_9BACT</name>
<accession>A0ABZ2K8Y5</accession>
<gene>
    <name evidence="3" type="ORF">LZC95_53180</name>
</gene>
<protein>
    <submittedName>
        <fullName evidence="3">SRPBCC family protein</fullName>
    </submittedName>
</protein>
<evidence type="ECO:0000313" key="3">
    <source>
        <dbReference type="EMBL" id="WXA95163.1"/>
    </source>
</evidence>
<dbReference type="RefSeq" id="WP_394845772.1">
    <property type="nucleotide sequence ID" value="NZ_CP089982.1"/>
</dbReference>
<dbReference type="SUPFAM" id="SSF55961">
    <property type="entry name" value="Bet v1-like"/>
    <property type="match status" value="1"/>
</dbReference>
<dbReference type="Gene3D" id="3.30.530.20">
    <property type="match status" value="1"/>
</dbReference>
<dbReference type="EMBL" id="CP089982">
    <property type="protein sequence ID" value="WXA95163.1"/>
    <property type="molecule type" value="Genomic_DNA"/>
</dbReference>
<dbReference type="CDD" id="cd08899">
    <property type="entry name" value="SRPBCC_CalC_Aha1-like_6"/>
    <property type="match status" value="1"/>
</dbReference>
<sequence>MTDSKRNGLVVVDDGFATILFERRLPHPIEDVWAAITDPEERAAWLGKTRIEPHVDGIVETVADGPPVPPEVRTFTGRVLVWEPPHVFEHTWDQKIIGQTIARYELSRDGDATILRFTQRGFRNRTHAGGFAAGTHAYFERLYAHLTKQPLPEWYARSQELGPSYA</sequence>
<comment type="similarity">
    <text evidence="1">Belongs to the AHA1 family.</text>
</comment>
<evidence type="ECO:0000259" key="2">
    <source>
        <dbReference type="Pfam" id="PF08327"/>
    </source>
</evidence>
<proteinExistence type="inferred from homology"/>
<evidence type="ECO:0000256" key="1">
    <source>
        <dbReference type="ARBA" id="ARBA00006817"/>
    </source>
</evidence>
<organism evidence="3 4">
    <name type="scientific">Pendulispora brunnea</name>
    <dbReference type="NCBI Taxonomy" id="2905690"/>
    <lineage>
        <taxon>Bacteria</taxon>
        <taxon>Pseudomonadati</taxon>
        <taxon>Myxococcota</taxon>
        <taxon>Myxococcia</taxon>
        <taxon>Myxococcales</taxon>
        <taxon>Sorangiineae</taxon>
        <taxon>Pendulisporaceae</taxon>
        <taxon>Pendulispora</taxon>
    </lineage>
</organism>
<dbReference type="Proteomes" id="UP001379533">
    <property type="component" value="Chromosome"/>
</dbReference>
<evidence type="ECO:0000313" key="4">
    <source>
        <dbReference type="Proteomes" id="UP001379533"/>
    </source>
</evidence>
<dbReference type="Pfam" id="PF08327">
    <property type="entry name" value="AHSA1"/>
    <property type="match status" value="1"/>
</dbReference>
<keyword evidence="4" id="KW-1185">Reference proteome</keyword>
<feature type="domain" description="Activator of Hsp90 ATPase homologue 1/2-like C-terminal" evidence="2">
    <location>
        <begin position="27"/>
        <end position="146"/>
    </location>
</feature>
<dbReference type="InterPro" id="IPR023393">
    <property type="entry name" value="START-like_dom_sf"/>
</dbReference>